<feature type="transmembrane region" description="Helical" evidence="1">
    <location>
        <begin position="47"/>
        <end position="69"/>
    </location>
</feature>
<dbReference type="EMBL" id="JADNRY010000041">
    <property type="protein sequence ID" value="KAF9070416.1"/>
    <property type="molecule type" value="Genomic_DNA"/>
</dbReference>
<name>A0A9P5PQP5_9AGAR</name>
<keyword evidence="1" id="KW-1133">Transmembrane helix</keyword>
<evidence type="ECO:0000256" key="1">
    <source>
        <dbReference type="SAM" id="Phobius"/>
    </source>
</evidence>
<reference evidence="2" key="1">
    <citation type="submission" date="2020-11" db="EMBL/GenBank/DDBJ databases">
        <authorList>
            <consortium name="DOE Joint Genome Institute"/>
            <person name="Ahrendt S."/>
            <person name="Riley R."/>
            <person name="Andreopoulos W."/>
            <person name="Labutti K."/>
            <person name="Pangilinan J."/>
            <person name="Ruiz-Duenas F.J."/>
            <person name="Barrasa J.M."/>
            <person name="Sanchez-Garcia M."/>
            <person name="Camarero S."/>
            <person name="Miyauchi S."/>
            <person name="Serrano A."/>
            <person name="Linde D."/>
            <person name="Babiker R."/>
            <person name="Drula E."/>
            <person name="Ayuso-Fernandez I."/>
            <person name="Pacheco R."/>
            <person name="Padilla G."/>
            <person name="Ferreira P."/>
            <person name="Barriuso J."/>
            <person name="Kellner H."/>
            <person name="Castanera R."/>
            <person name="Alfaro M."/>
            <person name="Ramirez L."/>
            <person name="Pisabarro A.G."/>
            <person name="Kuo A."/>
            <person name="Tritt A."/>
            <person name="Lipzen A."/>
            <person name="He G."/>
            <person name="Yan M."/>
            <person name="Ng V."/>
            <person name="Cullen D."/>
            <person name="Martin F."/>
            <person name="Rosso M.-N."/>
            <person name="Henrissat B."/>
            <person name="Hibbett D."/>
            <person name="Martinez A.T."/>
            <person name="Grigoriev I.V."/>
        </authorList>
    </citation>
    <scope>NUCLEOTIDE SEQUENCE</scope>
    <source>
        <strain evidence="2">AH 40177</strain>
    </source>
</reference>
<protein>
    <submittedName>
        <fullName evidence="2">Tetraspanin</fullName>
    </submittedName>
</protein>
<sequence>MVSRKLMGLWALFDVCLLAAGVISIVFSIVYRKTDILLNLTISKSQLLAALIMGIFLVVTFVFSIAAIVQKNHITIGLVILNYMLIVDAFVVLCVGTFVWIWTLRQRNNYHPLYAALPPNSIAFIQDKFSCCGYFNGSDSVVPSTFCTTAQIAFTNALDPTDVNNDNLFCVNAVTKFTDYTLNQMFSYVFTVSPPIQVLSLTCVIGAYGFMPIVLGLILFTLCIINMRKEDERFKRIDLKRGGKGFV</sequence>
<gene>
    <name evidence="2" type="ORF">BDP27DRAFT_1420104</name>
</gene>
<evidence type="ECO:0000313" key="3">
    <source>
        <dbReference type="Proteomes" id="UP000772434"/>
    </source>
</evidence>
<organism evidence="2 3">
    <name type="scientific">Rhodocollybia butyracea</name>
    <dbReference type="NCBI Taxonomy" id="206335"/>
    <lineage>
        <taxon>Eukaryota</taxon>
        <taxon>Fungi</taxon>
        <taxon>Dikarya</taxon>
        <taxon>Basidiomycota</taxon>
        <taxon>Agaricomycotina</taxon>
        <taxon>Agaricomycetes</taxon>
        <taxon>Agaricomycetidae</taxon>
        <taxon>Agaricales</taxon>
        <taxon>Marasmiineae</taxon>
        <taxon>Omphalotaceae</taxon>
        <taxon>Rhodocollybia</taxon>
    </lineage>
</organism>
<comment type="caution">
    <text evidence="2">The sequence shown here is derived from an EMBL/GenBank/DDBJ whole genome shotgun (WGS) entry which is preliminary data.</text>
</comment>
<feature type="transmembrane region" description="Helical" evidence="1">
    <location>
        <begin position="81"/>
        <end position="102"/>
    </location>
</feature>
<evidence type="ECO:0000313" key="2">
    <source>
        <dbReference type="EMBL" id="KAF9070416.1"/>
    </source>
</evidence>
<proteinExistence type="predicted"/>
<feature type="transmembrane region" description="Helical" evidence="1">
    <location>
        <begin position="7"/>
        <end position="27"/>
    </location>
</feature>
<keyword evidence="3" id="KW-1185">Reference proteome</keyword>
<feature type="transmembrane region" description="Helical" evidence="1">
    <location>
        <begin position="198"/>
        <end position="225"/>
    </location>
</feature>
<accession>A0A9P5PQP5</accession>
<keyword evidence="1" id="KW-0812">Transmembrane</keyword>
<dbReference type="Proteomes" id="UP000772434">
    <property type="component" value="Unassembled WGS sequence"/>
</dbReference>
<dbReference type="OrthoDB" id="2279611at2759"/>
<keyword evidence="1" id="KW-0472">Membrane</keyword>
<dbReference type="AlphaFoldDB" id="A0A9P5PQP5"/>